<organism evidence="2">
    <name type="scientific">Attheya septentrionalis</name>
    <dbReference type="NCBI Taxonomy" id="420275"/>
    <lineage>
        <taxon>Eukaryota</taxon>
        <taxon>Sar</taxon>
        <taxon>Stramenopiles</taxon>
        <taxon>Ochrophyta</taxon>
        <taxon>Bacillariophyta</taxon>
        <taxon>Coscinodiscophyceae</taxon>
        <taxon>Chaetocerotophycidae</taxon>
        <taxon>Chaetocerotales</taxon>
        <taxon>Attheyaceae</taxon>
        <taxon>Attheya</taxon>
    </lineage>
</organism>
<evidence type="ECO:0000256" key="1">
    <source>
        <dbReference type="SAM" id="SignalP"/>
    </source>
</evidence>
<feature type="signal peptide" evidence="1">
    <location>
        <begin position="1"/>
        <end position="21"/>
    </location>
</feature>
<protein>
    <submittedName>
        <fullName evidence="2">Uncharacterized protein</fullName>
    </submittedName>
</protein>
<dbReference type="AlphaFoldDB" id="A0A7S2U6R9"/>
<proteinExistence type="predicted"/>
<feature type="chain" id="PRO_5031309320" evidence="1">
    <location>
        <begin position="22"/>
        <end position="158"/>
    </location>
</feature>
<keyword evidence="1" id="KW-0732">Signal</keyword>
<accession>A0A7S2U6R9</accession>
<sequence>MMLSLSKFALLALTIAVGTTAYEAGPCESLSGSGTPECLTSGICGNDECYPTTGSCEGGNCMDMFGAATSCETPTNKCGAVFCPGVTASGTCFCEGETCLQLELPCASTIWGNGGVCEGGGGPSPAPAPAPTTSAGVISVAGGLLSVFGGLAVSYFTL</sequence>
<reference evidence="2" key="1">
    <citation type="submission" date="2021-01" db="EMBL/GenBank/DDBJ databases">
        <authorList>
            <person name="Corre E."/>
            <person name="Pelletier E."/>
            <person name="Niang G."/>
            <person name="Scheremetjew M."/>
            <person name="Finn R."/>
            <person name="Kale V."/>
            <person name="Holt S."/>
            <person name="Cochrane G."/>
            <person name="Meng A."/>
            <person name="Brown T."/>
            <person name="Cohen L."/>
        </authorList>
    </citation>
    <scope>NUCLEOTIDE SEQUENCE</scope>
    <source>
        <strain evidence="2">CCMP2084</strain>
    </source>
</reference>
<name>A0A7S2U6R9_9STRA</name>
<gene>
    <name evidence="2" type="ORF">ASEP1449_LOCUS526</name>
</gene>
<evidence type="ECO:0000313" key="2">
    <source>
        <dbReference type="EMBL" id="CAD9808704.1"/>
    </source>
</evidence>
<dbReference type="EMBL" id="HBHQ01000828">
    <property type="protein sequence ID" value="CAD9808704.1"/>
    <property type="molecule type" value="Transcribed_RNA"/>
</dbReference>